<reference evidence="1 2" key="1">
    <citation type="submission" date="2018-10" db="EMBL/GenBank/DDBJ databases">
        <title>Co-occurring genomic capacity for anaerobic methane metabolism and dissimilatory sulfite reduction discovered in the Korarchaeota.</title>
        <authorList>
            <person name="Mckay L.J."/>
            <person name="Dlakic M."/>
            <person name="Fields M.W."/>
            <person name="Delmont T.O."/>
            <person name="Eren A.M."/>
            <person name="Jay Z.J."/>
            <person name="Klingelsmith K.B."/>
            <person name="Rusch D.B."/>
            <person name="Inskeep W.P."/>
        </authorList>
    </citation>
    <scope>NUCLEOTIDE SEQUENCE [LARGE SCALE GENOMIC DNA]</scope>
    <source>
        <strain evidence="1 2">MDKW</strain>
    </source>
</reference>
<sequence length="78" mass="9369">MEMRSYHDTMEIARMVGRINGEISIMLNMLKERNKENLAEMLASEARWLNEVFRIILNEFKNEWLCDYMKPILSRGDE</sequence>
<comment type="caution">
    <text evidence="1">The sequence shown here is derived from an EMBL/GenBank/DDBJ whole genome shotgun (WGS) entry which is preliminary data.</text>
</comment>
<proteinExistence type="predicted"/>
<dbReference type="Proteomes" id="UP000277582">
    <property type="component" value="Unassembled WGS sequence"/>
</dbReference>
<evidence type="ECO:0000313" key="2">
    <source>
        <dbReference type="Proteomes" id="UP000277582"/>
    </source>
</evidence>
<name>A0A429GX22_9CREN</name>
<dbReference type="EMBL" id="RCOS01000022">
    <property type="protein sequence ID" value="RSN78293.1"/>
    <property type="molecule type" value="Genomic_DNA"/>
</dbReference>
<gene>
    <name evidence="1" type="ORF">D6D85_01400</name>
</gene>
<protein>
    <submittedName>
        <fullName evidence="1">Uncharacterized protein</fullName>
    </submittedName>
</protein>
<keyword evidence="2" id="KW-1185">Reference proteome</keyword>
<evidence type="ECO:0000313" key="1">
    <source>
        <dbReference type="EMBL" id="RSN78293.1"/>
    </source>
</evidence>
<accession>A0A429GX22</accession>
<dbReference type="RefSeq" id="WP_125670282.1">
    <property type="nucleotide sequence ID" value="NZ_RCOS01000022.1"/>
</dbReference>
<dbReference type="AlphaFoldDB" id="A0A429GX22"/>
<organism evidence="1 2">
    <name type="scientific">Candidatus Methanodesulfokora washburnensis</name>
    <dbReference type="NCBI Taxonomy" id="2478471"/>
    <lineage>
        <taxon>Archaea</taxon>
        <taxon>Thermoproteota</taxon>
        <taxon>Candidatus Korarchaeia</taxon>
        <taxon>Candidatus Korarchaeia incertae sedis</taxon>
        <taxon>Candidatus Methanodesulfokora</taxon>
    </lineage>
</organism>